<proteinExistence type="predicted"/>
<feature type="compositionally biased region" description="Gly residues" evidence="1">
    <location>
        <begin position="71"/>
        <end position="81"/>
    </location>
</feature>
<feature type="region of interest" description="Disordered" evidence="1">
    <location>
        <begin position="554"/>
        <end position="616"/>
    </location>
</feature>
<feature type="compositionally biased region" description="Polar residues" evidence="1">
    <location>
        <begin position="303"/>
        <end position="324"/>
    </location>
</feature>
<feature type="compositionally biased region" description="Basic and acidic residues" evidence="1">
    <location>
        <begin position="360"/>
        <end position="372"/>
    </location>
</feature>
<feature type="compositionally biased region" description="Basic and acidic residues" evidence="1">
    <location>
        <begin position="42"/>
        <end position="51"/>
    </location>
</feature>
<sequence>MLPVPPATLSRGGSPSTIQSTSPSEERDTTDSTFSEIQVEVKVGDNGDIEVKSPVLDSMQRAAHNTPLPNGNGGDGVGGGSDRPSPTPIRTRPEPYYSNEDITILHEIVAQGEEIFDSLPERERLATNALFMAADSVLPKYGYDSEDVPHISRLLFRIGADRTDEALVDKFRSLLSSMGIEVVYTDDSMSSTAEEGVDEDLSDDDQTGGAPTPRPHIIQRDESSPLEQGLAPPVPPQDKFSSPSPMHYAPRRRRNSDSIALSFVAPGNDLPSIEPPIRHARAHSTAGETPDSNKKGVRFSDVVETQSISERSWDQNASGPSTIENIPYRHKPGSGVEADAPGKGPNGSAHVRPLSSGQEVDGRPLTRAENRAPPDFSHFGHLGRISEGQASAHVPNGENSEDASSSIDLVVGDEADYVEEPSLPEHPPQYEEEQDTRETERIDEEYNDLRHDEYSVKLPSRNAADEQDMTKAQLNYLMSREQMFRMSSFNHWARIARQTKTRNIEMEANAEVWDAWGTMGDALEIWIETALTMHIDENDGLRAYQEHMREIEGVERSRESAERGAEGDAVVPPIIPGENVQPRVRQSVERSRSSAAPSRSLSELKDSDREVMGKSPSVERTFVEELSYRPAPDGRLPEFQGQQMQSFGGEWDPNLDPRQPSFYGVPEERDEEAWLDSDLSLRSQYHIAAAAWDYFILSKAFTHWANRADEEVQRTQVARRHILRKKCFSAWVGEWDRDESESESKAVWFSQMVAMRDWRDAAQTQSGKQRRAQALAIRKRRRDLTEDALIVWYQESKMRMAMTIDHTRLRAACLYHWQGKSGWLSSAHEEAEGIFRGSMLGRYMRHWKNSARVQERAEDGAGPIIVRRDEFLRSGLSLAWRQEAEECKSREKIAIIQDLKEHAKHWMYETRLRAWQDQQDAEALDSSTYHWYCEWRLILCKRVTQRQERARFCEKWTEAAAESHTSSRNMRHLAREVRYHDSITGFFNASIDAIEQLEMGAMHARGMILQRVVPKAIEQWRGQLEPVSKLQNWSRLGRFYSISDSVMKHWREVRRQEWQRRMRILYTDFRYRVRCDTLRESLDSWRQKSAEVITSGWEADDIRAEDDGGLVFDVAQAWREKHEYYTFSAEVAEDADKEAHLLLWHSLVEAQDEGQLDAAEYNFAQTASQYWEAWELASVSLRGRARAAQEFMGHSARRDRRHFFGVWASQTSGVGPGGDRVPELGGMMDFRATRRNSRWNTPAPVNDGRRSKMVIDYTPFRTPARPSFTPARPSFLSRVTSTTPAYKPLSELTFEEDEEGLVV</sequence>
<dbReference type="InterPro" id="IPR013665">
    <property type="entry name" value="Sfi1_dom"/>
</dbReference>
<keyword evidence="4" id="KW-1185">Reference proteome</keyword>
<dbReference type="EMBL" id="MAVT02000777">
    <property type="protein sequence ID" value="POS73550.1"/>
    <property type="molecule type" value="Genomic_DNA"/>
</dbReference>
<feature type="compositionally biased region" description="Polar residues" evidence="1">
    <location>
        <begin position="11"/>
        <end position="23"/>
    </location>
</feature>
<evidence type="ECO:0000256" key="1">
    <source>
        <dbReference type="SAM" id="MobiDB-lite"/>
    </source>
</evidence>
<feature type="region of interest" description="Disordered" evidence="1">
    <location>
        <begin position="281"/>
        <end position="382"/>
    </location>
</feature>
<feature type="domain" description="Sfi1 spindle body" evidence="2">
    <location>
        <begin position="817"/>
        <end position="1211"/>
    </location>
</feature>
<dbReference type="STRING" id="158607.A0A2P5HTG3"/>
<dbReference type="OrthoDB" id="5215300at2759"/>
<feature type="region of interest" description="Disordered" evidence="1">
    <location>
        <begin position="419"/>
        <end position="439"/>
    </location>
</feature>
<reference evidence="3" key="1">
    <citation type="submission" date="2017-09" db="EMBL/GenBank/DDBJ databases">
        <title>Polyketide synthases of a Diaporthe helianthi virulent isolate.</title>
        <authorList>
            <person name="Baroncelli R."/>
        </authorList>
    </citation>
    <scope>NUCLEOTIDE SEQUENCE [LARGE SCALE GENOMIC DNA]</scope>
    <source>
        <strain evidence="3">7/96</strain>
    </source>
</reference>
<feature type="region of interest" description="Disordered" evidence="1">
    <location>
        <begin position="1"/>
        <end position="95"/>
    </location>
</feature>
<feature type="region of interest" description="Disordered" evidence="1">
    <location>
        <begin position="186"/>
        <end position="253"/>
    </location>
</feature>
<feature type="compositionally biased region" description="Acidic residues" evidence="1">
    <location>
        <begin position="195"/>
        <end position="206"/>
    </location>
</feature>
<comment type="caution">
    <text evidence="3">The sequence shown here is derived from an EMBL/GenBank/DDBJ whole genome shotgun (WGS) entry which is preliminary data.</text>
</comment>
<gene>
    <name evidence="3" type="ORF">DHEL01_v208055</name>
</gene>
<dbReference type="Pfam" id="PF08457">
    <property type="entry name" value="Sfi1"/>
    <property type="match status" value="1"/>
</dbReference>
<evidence type="ECO:0000313" key="4">
    <source>
        <dbReference type="Proteomes" id="UP000094444"/>
    </source>
</evidence>
<accession>A0A2P5HTG3</accession>
<feature type="compositionally biased region" description="Basic and acidic residues" evidence="1">
    <location>
        <begin position="554"/>
        <end position="566"/>
    </location>
</feature>
<feature type="compositionally biased region" description="Basic and acidic residues" evidence="1">
    <location>
        <begin position="602"/>
        <end position="612"/>
    </location>
</feature>
<dbReference type="Proteomes" id="UP000094444">
    <property type="component" value="Unassembled WGS sequence"/>
</dbReference>
<evidence type="ECO:0000313" key="3">
    <source>
        <dbReference type="EMBL" id="POS73550.1"/>
    </source>
</evidence>
<feature type="compositionally biased region" description="Acidic residues" evidence="1">
    <location>
        <begin position="430"/>
        <end position="439"/>
    </location>
</feature>
<evidence type="ECO:0000259" key="2">
    <source>
        <dbReference type="Pfam" id="PF08457"/>
    </source>
</evidence>
<protein>
    <recommendedName>
        <fullName evidence="2">Sfi1 spindle body domain-containing protein</fullName>
    </recommendedName>
</protein>
<organism evidence="3 4">
    <name type="scientific">Diaporthe helianthi</name>
    <dbReference type="NCBI Taxonomy" id="158607"/>
    <lineage>
        <taxon>Eukaryota</taxon>
        <taxon>Fungi</taxon>
        <taxon>Dikarya</taxon>
        <taxon>Ascomycota</taxon>
        <taxon>Pezizomycotina</taxon>
        <taxon>Sordariomycetes</taxon>
        <taxon>Sordariomycetidae</taxon>
        <taxon>Diaporthales</taxon>
        <taxon>Diaporthaceae</taxon>
        <taxon>Diaporthe</taxon>
    </lineage>
</organism>
<dbReference type="InParanoid" id="A0A2P5HTG3"/>
<name>A0A2P5HTG3_DIAHE</name>